<keyword evidence="3" id="KW-0813">Transport</keyword>
<dbReference type="InterPro" id="IPR058625">
    <property type="entry name" value="MdtA-like_BSH"/>
</dbReference>
<evidence type="ECO:0000259" key="4">
    <source>
        <dbReference type="Pfam" id="PF25917"/>
    </source>
</evidence>
<comment type="subcellular location">
    <subcellularLocation>
        <location evidence="1">Cell envelope</location>
    </subcellularLocation>
</comment>
<evidence type="ECO:0000256" key="1">
    <source>
        <dbReference type="ARBA" id="ARBA00004196"/>
    </source>
</evidence>
<evidence type="ECO:0000259" key="5">
    <source>
        <dbReference type="Pfam" id="PF25954"/>
    </source>
</evidence>
<dbReference type="GO" id="GO:0015562">
    <property type="term" value="F:efflux transmembrane transporter activity"/>
    <property type="evidence" value="ECO:0007669"/>
    <property type="project" value="TreeGrafter"/>
</dbReference>
<feature type="domain" description="CusB-like beta-barrel" evidence="5">
    <location>
        <begin position="199"/>
        <end position="270"/>
    </location>
</feature>
<dbReference type="Gene3D" id="2.40.50.100">
    <property type="match status" value="1"/>
</dbReference>
<dbReference type="RefSeq" id="WP_092438702.1">
    <property type="nucleotide sequence ID" value="NZ_FMYP01000036.1"/>
</dbReference>
<dbReference type="PANTHER" id="PTHR30469:SF36">
    <property type="entry name" value="BLL3903 PROTEIN"/>
    <property type="match status" value="1"/>
</dbReference>
<feature type="domain" description="Multidrug resistance protein MdtA-like barrel-sandwich hybrid" evidence="4">
    <location>
        <begin position="65"/>
        <end position="192"/>
    </location>
</feature>
<dbReference type="PROSITE" id="PS51257">
    <property type="entry name" value="PROKAR_LIPOPROTEIN"/>
    <property type="match status" value="1"/>
</dbReference>
<dbReference type="InterPro" id="IPR058792">
    <property type="entry name" value="Beta-barrel_RND_2"/>
</dbReference>
<dbReference type="Gene3D" id="2.40.420.20">
    <property type="match status" value="1"/>
</dbReference>
<proteinExistence type="inferred from homology"/>
<dbReference type="Pfam" id="PF25954">
    <property type="entry name" value="Beta-barrel_RND_2"/>
    <property type="match status" value="1"/>
</dbReference>
<dbReference type="InterPro" id="IPR006143">
    <property type="entry name" value="RND_pump_MFP"/>
</dbReference>
<protein>
    <submittedName>
        <fullName evidence="7">Membrane fusion protein, multidrug efflux system</fullName>
    </submittedName>
</protein>
<dbReference type="SUPFAM" id="SSF111369">
    <property type="entry name" value="HlyD-like secretion proteins"/>
    <property type="match status" value="1"/>
</dbReference>
<dbReference type="STRING" id="1640674.SAMN05216323_103619"/>
<evidence type="ECO:0000256" key="2">
    <source>
        <dbReference type="ARBA" id="ARBA00009477"/>
    </source>
</evidence>
<comment type="similarity">
    <text evidence="2">Belongs to the membrane fusion protein (MFP) (TC 8.A.1) family.</text>
</comment>
<dbReference type="Pfam" id="PF25917">
    <property type="entry name" value="BSH_RND"/>
    <property type="match status" value="1"/>
</dbReference>
<name>A0A1G6MJS2_9BACT</name>
<keyword evidence="8" id="KW-1185">Reference proteome</keyword>
<evidence type="ECO:0000256" key="3">
    <source>
        <dbReference type="ARBA" id="ARBA00022448"/>
    </source>
</evidence>
<evidence type="ECO:0000259" key="6">
    <source>
        <dbReference type="Pfam" id="PF25967"/>
    </source>
</evidence>
<dbReference type="Proteomes" id="UP000199452">
    <property type="component" value="Unassembled WGS sequence"/>
</dbReference>
<dbReference type="OrthoDB" id="9806939at2"/>
<dbReference type="Gene3D" id="2.40.30.170">
    <property type="match status" value="1"/>
</dbReference>
<dbReference type="GO" id="GO:1990281">
    <property type="term" value="C:efflux pump complex"/>
    <property type="evidence" value="ECO:0007669"/>
    <property type="project" value="TreeGrafter"/>
</dbReference>
<dbReference type="PANTHER" id="PTHR30469">
    <property type="entry name" value="MULTIDRUG RESISTANCE PROTEIN MDTA"/>
    <property type="match status" value="1"/>
</dbReference>
<sequence length="358" mass="38046">MRLKQLFVGSAILMAIGLSSCGESKKQSGGPGKGGKGPVMVDVILVESKTMERNLVVAATILPNETVELQTETSGKLISLNLNEGALVTQGTLLAQINDSEIKAKLQKLKLDEKLAADDEGRKKKLLDMKALSQQDYDAALNNLEGIRADIALAKAQQEKTQVRAPFSGRIGLRKVSPGAYVSTNTTIATLVQDNPLKVEFSVPERIAPYIKNGLQIELAVGEGKATQKAVVYATESSIDQSTRSLTVRARCSNNSGRILPGSFAKVSLSFQNLPNMMAVPPQALYPTLNTQNVFILKNGVAKLTPVVLGDRTSTEVEISSGISVGDSLIISGLNTIKDSMAVKAIGAKGSKPSKKSK</sequence>
<gene>
    <name evidence="7" type="ORF">SAMN05216323_103619</name>
</gene>
<feature type="domain" description="Multidrug resistance protein MdtA-like C-terminal permuted SH3" evidence="6">
    <location>
        <begin position="277"/>
        <end position="335"/>
    </location>
</feature>
<evidence type="ECO:0000313" key="8">
    <source>
        <dbReference type="Proteomes" id="UP000199452"/>
    </source>
</evidence>
<accession>A0A1G6MJS2</accession>
<dbReference type="InterPro" id="IPR058627">
    <property type="entry name" value="MdtA-like_C"/>
</dbReference>
<evidence type="ECO:0000313" key="7">
    <source>
        <dbReference type="EMBL" id="SDC55215.1"/>
    </source>
</evidence>
<organism evidence="7 8">
    <name type="scientific">Williamwhitmania taraxaci</name>
    <dbReference type="NCBI Taxonomy" id="1640674"/>
    <lineage>
        <taxon>Bacteria</taxon>
        <taxon>Pseudomonadati</taxon>
        <taxon>Bacteroidota</taxon>
        <taxon>Bacteroidia</taxon>
        <taxon>Bacteroidales</taxon>
        <taxon>Williamwhitmaniaceae</taxon>
        <taxon>Williamwhitmania</taxon>
    </lineage>
</organism>
<reference evidence="7 8" key="1">
    <citation type="submission" date="2016-09" db="EMBL/GenBank/DDBJ databases">
        <authorList>
            <person name="Capua I."/>
            <person name="De Benedictis P."/>
            <person name="Joannis T."/>
            <person name="Lombin L.H."/>
            <person name="Cattoli G."/>
        </authorList>
    </citation>
    <scope>NUCLEOTIDE SEQUENCE [LARGE SCALE GENOMIC DNA]</scope>
    <source>
        <strain evidence="7 8">A7P-90m</strain>
    </source>
</reference>
<dbReference type="Gene3D" id="1.10.287.470">
    <property type="entry name" value="Helix hairpin bin"/>
    <property type="match status" value="1"/>
</dbReference>
<dbReference type="AlphaFoldDB" id="A0A1G6MJS2"/>
<dbReference type="Pfam" id="PF25967">
    <property type="entry name" value="RND-MFP_C"/>
    <property type="match status" value="1"/>
</dbReference>
<dbReference type="NCBIfam" id="TIGR01730">
    <property type="entry name" value="RND_mfp"/>
    <property type="match status" value="1"/>
</dbReference>
<dbReference type="EMBL" id="FMYP01000036">
    <property type="protein sequence ID" value="SDC55215.1"/>
    <property type="molecule type" value="Genomic_DNA"/>
</dbReference>